<dbReference type="Pfam" id="PF08393">
    <property type="entry name" value="DHC_N2"/>
    <property type="match status" value="1"/>
</dbReference>
<dbReference type="EMBL" id="KK107194">
    <property type="protein sequence ID" value="EZA55667.1"/>
    <property type="molecule type" value="Genomic_DNA"/>
</dbReference>
<evidence type="ECO:0000259" key="13">
    <source>
        <dbReference type="Pfam" id="PF08393"/>
    </source>
</evidence>
<evidence type="ECO:0000256" key="10">
    <source>
        <dbReference type="ARBA" id="ARBA00023212"/>
    </source>
</evidence>
<evidence type="ECO:0000256" key="11">
    <source>
        <dbReference type="ARBA" id="ARBA00023273"/>
    </source>
</evidence>
<evidence type="ECO:0000256" key="4">
    <source>
        <dbReference type="ARBA" id="ARBA00022741"/>
    </source>
</evidence>
<dbReference type="PANTHER" id="PTHR45703">
    <property type="entry name" value="DYNEIN HEAVY CHAIN"/>
    <property type="match status" value="1"/>
</dbReference>
<dbReference type="Gene3D" id="1.10.8.710">
    <property type="match status" value="1"/>
</dbReference>
<evidence type="ECO:0000256" key="8">
    <source>
        <dbReference type="ARBA" id="ARBA00023069"/>
    </source>
</evidence>
<feature type="domain" description="Dynein heavy chain hydrolytic ATP-binding dynein motor region" evidence="14">
    <location>
        <begin position="332"/>
        <end position="591"/>
    </location>
</feature>
<keyword evidence="10" id="KW-0206">Cytoskeleton</keyword>
<evidence type="ECO:0000256" key="12">
    <source>
        <dbReference type="SAM" id="MobiDB-lite"/>
    </source>
</evidence>
<keyword evidence="5" id="KW-0067">ATP-binding</keyword>
<evidence type="ECO:0000313" key="16">
    <source>
        <dbReference type="Proteomes" id="UP000053097"/>
    </source>
</evidence>
<keyword evidence="3" id="KW-0493">Microtubule</keyword>
<dbReference type="GO" id="GO:0005874">
    <property type="term" value="C:microtubule"/>
    <property type="evidence" value="ECO:0007669"/>
    <property type="project" value="UniProtKB-KW"/>
</dbReference>
<keyword evidence="11" id="KW-0966">Cell projection</keyword>
<evidence type="ECO:0000256" key="7">
    <source>
        <dbReference type="ARBA" id="ARBA00023054"/>
    </source>
</evidence>
<keyword evidence="6" id="KW-0243">Dynein</keyword>
<reference evidence="15 16" key="1">
    <citation type="journal article" date="2014" name="Curr. Biol.">
        <title>The genome of the clonal raider ant Cerapachys biroi.</title>
        <authorList>
            <person name="Oxley P.R."/>
            <person name="Ji L."/>
            <person name="Fetter-Pruneda I."/>
            <person name="McKenzie S.K."/>
            <person name="Li C."/>
            <person name="Hu H."/>
            <person name="Zhang G."/>
            <person name="Kronauer D.J."/>
        </authorList>
    </citation>
    <scope>NUCLEOTIDE SEQUENCE [LARGE SCALE GENOMIC DNA]</scope>
</reference>
<feature type="non-terminal residue" evidence="15">
    <location>
        <position position="1"/>
    </location>
</feature>
<keyword evidence="2" id="KW-0963">Cytoplasm</keyword>
<dbReference type="OrthoDB" id="447173at2759"/>
<organism evidence="15 16">
    <name type="scientific">Ooceraea biroi</name>
    <name type="common">Clonal raider ant</name>
    <name type="synonym">Cerapachys biroi</name>
    <dbReference type="NCBI Taxonomy" id="2015173"/>
    <lineage>
        <taxon>Eukaryota</taxon>
        <taxon>Metazoa</taxon>
        <taxon>Ecdysozoa</taxon>
        <taxon>Arthropoda</taxon>
        <taxon>Hexapoda</taxon>
        <taxon>Insecta</taxon>
        <taxon>Pterygota</taxon>
        <taxon>Neoptera</taxon>
        <taxon>Endopterygota</taxon>
        <taxon>Hymenoptera</taxon>
        <taxon>Apocrita</taxon>
        <taxon>Aculeata</taxon>
        <taxon>Formicoidea</taxon>
        <taxon>Formicidae</taxon>
        <taxon>Dorylinae</taxon>
        <taxon>Ooceraea</taxon>
    </lineage>
</organism>
<protein>
    <submittedName>
        <fullName evidence="15">Dynein heavy chain 12, axonemal</fullName>
    </submittedName>
</protein>
<dbReference type="InterPro" id="IPR013602">
    <property type="entry name" value="Dynein_heavy_linker"/>
</dbReference>
<dbReference type="Pfam" id="PF12774">
    <property type="entry name" value="AAA_6"/>
    <property type="match status" value="1"/>
</dbReference>
<dbReference type="FunFam" id="1.10.8.710:FF:000001">
    <property type="entry name" value="Dynein axonemal heavy chain 2"/>
    <property type="match status" value="1"/>
</dbReference>
<keyword evidence="7" id="KW-0175">Coiled coil</keyword>
<evidence type="ECO:0000256" key="1">
    <source>
        <dbReference type="ARBA" id="ARBA00004430"/>
    </source>
</evidence>
<dbReference type="FunFam" id="1.20.58.1120:FF:000001">
    <property type="entry name" value="dynein heavy chain 2, axonemal"/>
    <property type="match status" value="1"/>
</dbReference>
<dbReference type="STRING" id="2015173.A0A026WHZ5"/>
<proteinExistence type="predicted"/>
<dbReference type="GO" id="GO:0005930">
    <property type="term" value="C:axoneme"/>
    <property type="evidence" value="ECO:0007669"/>
    <property type="project" value="UniProtKB-SubCell"/>
</dbReference>
<sequence>VQMQWIYFLPIFSSKDIVMQLPNEEILFLQIDALFRKTMQNVTKDPRVLENAGSVCFDEDLQIYSMFSDDKEEVMMRQIISTIAARGYDEKDDGDARRAEGRRGRKTEPEKRKEERLEGAEGSRTEVRSEGEGKNGGEGKRRQRGKGEDKKKDEMRKKDEDGKKEEKEFLMILYLMQIKLAYNKKCMLVEKQMSKSVRKEIYLSYLDYETNERNIWIRIWPGMVVLCVSQIYWSLEVQNCLVDHATFALEVLYEKLKSQILKLIDLVRGQLSKQNRTTLNALITIDVHNMDVVKSLIKKQSNNEMDFEWLAQLRYYWEDDVYVRIIYSTIKYAYEYIGNCSRLVITPLTDRCYRTLIGAYSLHLNGAPEGPAGTGKTETIKDLGRAIAVQCIVFNCSEGLDYKNMGKFFKGLVCCGAWSCFDEFNRIEVEVLSVVAQQILCIIQVVHAGSEMLIFEDTTLTLNPAVYICITMNPGYAGRTELPDNLKVLFRTVAMMVPDYAMIAEIFLYSSGFDNARELATKIVITYKLCSEQLSVQSHYDYGMRAVKTVLSAAQNLKLKYPNEDETILVLRSLIDVNLPKFLARDVILFQV</sequence>
<keyword evidence="4" id="KW-0547">Nucleotide-binding</keyword>
<dbReference type="InterPro" id="IPR035699">
    <property type="entry name" value="AAA_6"/>
</dbReference>
<dbReference type="InterPro" id="IPR027417">
    <property type="entry name" value="P-loop_NTPase"/>
</dbReference>
<dbReference type="Proteomes" id="UP000053097">
    <property type="component" value="Unassembled WGS sequence"/>
</dbReference>
<dbReference type="InterPro" id="IPR042222">
    <property type="entry name" value="Dynein_2_N"/>
</dbReference>
<dbReference type="GO" id="GO:0030286">
    <property type="term" value="C:dynein complex"/>
    <property type="evidence" value="ECO:0007669"/>
    <property type="project" value="UniProtKB-KW"/>
</dbReference>
<evidence type="ECO:0000256" key="3">
    <source>
        <dbReference type="ARBA" id="ARBA00022701"/>
    </source>
</evidence>
<keyword evidence="16" id="KW-1185">Reference proteome</keyword>
<feature type="compositionally biased region" description="Basic and acidic residues" evidence="12">
    <location>
        <begin position="94"/>
        <end position="160"/>
    </location>
</feature>
<dbReference type="Gene3D" id="3.40.50.300">
    <property type="entry name" value="P-loop containing nucleotide triphosphate hydrolases"/>
    <property type="match status" value="1"/>
</dbReference>
<evidence type="ECO:0000256" key="9">
    <source>
        <dbReference type="ARBA" id="ARBA00023175"/>
    </source>
</evidence>
<comment type="subcellular location">
    <subcellularLocation>
        <location evidence="1">Cytoplasm</location>
        <location evidence="1">Cytoskeleton</location>
        <location evidence="1">Cilium axoneme</location>
    </subcellularLocation>
</comment>
<keyword evidence="8" id="KW-0969">Cilium</keyword>
<accession>A0A026WHZ5</accession>
<dbReference type="GO" id="GO:0005524">
    <property type="term" value="F:ATP binding"/>
    <property type="evidence" value="ECO:0007669"/>
    <property type="project" value="UniProtKB-KW"/>
</dbReference>
<feature type="region of interest" description="Disordered" evidence="12">
    <location>
        <begin position="90"/>
        <end position="160"/>
    </location>
</feature>
<dbReference type="InterPro" id="IPR026983">
    <property type="entry name" value="DHC"/>
</dbReference>
<evidence type="ECO:0000256" key="2">
    <source>
        <dbReference type="ARBA" id="ARBA00022490"/>
    </source>
</evidence>
<feature type="domain" description="Dynein heavy chain linker" evidence="13">
    <location>
        <begin position="1"/>
        <end position="50"/>
    </location>
</feature>
<dbReference type="PANTHER" id="PTHR45703:SF1">
    <property type="entry name" value="DYNEINS HEAVY CHAIN"/>
    <property type="match status" value="1"/>
</dbReference>
<evidence type="ECO:0000313" key="15">
    <source>
        <dbReference type="EMBL" id="EZA55667.1"/>
    </source>
</evidence>
<evidence type="ECO:0000256" key="6">
    <source>
        <dbReference type="ARBA" id="ARBA00023017"/>
    </source>
</evidence>
<dbReference type="AlphaFoldDB" id="A0A026WHZ5"/>
<evidence type="ECO:0000259" key="14">
    <source>
        <dbReference type="Pfam" id="PF12774"/>
    </source>
</evidence>
<dbReference type="GO" id="GO:0007018">
    <property type="term" value="P:microtubule-based movement"/>
    <property type="evidence" value="ECO:0007669"/>
    <property type="project" value="InterPro"/>
</dbReference>
<gene>
    <name evidence="15" type="ORF">X777_04176</name>
</gene>
<dbReference type="FunFam" id="3.40.50.300:FF:000044">
    <property type="entry name" value="Dynein heavy chain 5, axonemal"/>
    <property type="match status" value="1"/>
</dbReference>
<dbReference type="GO" id="GO:0051959">
    <property type="term" value="F:dynein light intermediate chain binding"/>
    <property type="evidence" value="ECO:0007669"/>
    <property type="project" value="InterPro"/>
</dbReference>
<dbReference type="Gene3D" id="1.20.58.1120">
    <property type="match status" value="1"/>
</dbReference>
<dbReference type="Gene3D" id="1.20.140.100">
    <property type="entry name" value="Dynein heavy chain, N-terminal domain 2"/>
    <property type="match status" value="1"/>
</dbReference>
<dbReference type="GO" id="GO:0045505">
    <property type="term" value="F:dynein intermediate chain binding"/>
    <property type="evidence" value="ECO:0007669"/>
    <property type="project" value="InterPro"/>
</dbReference>
<dbReference type="SUPFAM" id="SSF52540">
    <property type="entry name" value="P-loop containing nucleoside triphosphate hydrolases"/>
    <property type="match status" value="1"/>
</dbReference>
<evidence type="ECO:0000256" key="5">
    <source>
        <dbReference type="ARBA" id="ARBA00022840"/>
    </source>
</evidence>
<dbReference type="InterPro" id="IPR043157">
    <property type="entry name" value="Dynein_AAA1S"/>
</dbReference>
<name>A0A026WHZ5_OOCBI</name>
<keyword evidence="9" id="KW-0505">Motor protein</keyword>